<evidence type="ECO:0000313" key="2">
    <source>
        <dbReference type="Proteomes" id="UP001374803"/>
    </source>
</evidence>
<dbReference type="PROSITE" id="PS51257">
    <property type="entry name" value="PROKAR_LIPOPROTEIN"/>
    <property type="match status" value="1"/>
</dbReference>
<keyword evidence="2" id="KW-1185">Reference proteome</keyword>
<dbReference type="RefSeq" id="WP_394834708.1">
    <property type="nucleotide sequence ID" value="NZ_CP089929.1"/>
</dbReference>
<evidence type="ECO:0000313" key="1">
    <source>
        <dbReference type="EMBL" id="WXB05066.1"/>
    </source>
</evidence>
<reference evidence="1" key="1">
    <citation type="submission" date="2021-12" db="EMBL/GenBank/DDBJ databases">
        <title>Discovery of the Pendulisporaceae a myxobacterial family with distinct sporulation behavior and unique specialized metabolism.</title>
        <authorList>
            <person name="Garcia R."/>
            <person name="Popoff A."/>
            <person name="Bader C.D."/>
            <person name="Loehr J."/>
            <person name="Walesch S."/>
            <person name="Walt C."/>
            <person name="Boldt J."/>
            <person name="Bunk B."/>
            <person name="Haeckl F.J.F.P.J."/>
            <person name="Gunesch A.P."/>
            <person name="Birkelbach J."/>
            <person name="Nuebel U."/>
            <person name="Pietschmann T."/>
            <person name="Bach T."/>
            <person name="Mueller R."/>
        </authorList>
    </citation>
    <scope>NUCLEOTIDE SEQUENCE</scope>
    <source>
        <strain evidence="1">MSr11367</strain>
    </source>
</reference>
<protein>
    <submittedName>
        <fullName evidence="1">Uncharacterized protein</fullName>
    </submittedName>
</protein>
<dbReference type="Proteomes" id="UP001374803">
    <property type="component" value="Chromosome"/>
</dbReference>
<sequence length="301" mass="31934">MKIHTFVGWGAGIVGIFGIAACGASAGDGSLQQESSLATDDGDGKGVDEVREAAIDLQSYIHKEAQGYSSAAWFRQGRVFGPGWNEREIVEEGNCTATFFEPGDAKDPERPPVFVSAGDIFFSGAKISPNTVMRPDKSNYYPKLSDTAVLWVGGEDIRIDVLGSRDGVGAIKATLKAPSLITLSSPSWEQDRLTLDRAKDLDLAWTQSGVASGTVKVRIEALDKYMESGVHVTCAFPVSSGKGVVSARVLKHLPLSSSAWIDIQTAEEGIAAAPPWNVKLRLHSGGSRANGRASTGPVNVE</sequence>
<dbReference type="EMBL" id="CP089983">
    <property type="protein sequence ID" value="WXB05066.1"/>
    <property type="molecule type" value="Genomic_DNA"/>
</dbReference>
<gene>
    <name evidence="1" type="ORF">LVJ94_50260</name>
</gene>
<name>A0ABZ2L771_9BACT</name>
<proteinExistence type="predicted"/>
<accession>A0ABZ2L771</accession>
<organism evidence="1 2">
    <name type="scientific">Pendulispora rubella</name>
    <dbReference type="NCBI Taxonomy" id="2741070"/>
    <lineage>
        <taxon>Bacteria</taxon>
        <taxon>Pseudomonadati</taxon>
        <taxon>Myxococcota</taxon>
        <taxon>Myxococcia</taxon>
        <taxon>Myxococcales</taxon>
        <taxon>Sorangiineae</taxon>
        <taxon>Pendulisporaceae</taxon>
        <taxon>Pendulispora</taxon>
    </lineage>
</organism>